<dbReference type="EMBL" id="CACRUT010000021">
    <property type="protein sequence ID" value="VYU52888.1"/>
    <property type="molecule type" value="Genomic_DNA"/>
</dbReference>
<dbReference type="AlphaFoldDB" id="A0A6N3FL18"/>
<sequence>METIFVDEKEMTDKFVEKAQAINKTLLNSLTCKMIEYGLSPWQYAGGLSCTISSKSMSLEQNINNLFAAYSSNYAESLFFQCENMKLMNTMNIVREYLTKRGIEDDFIKFRESKEANRIKHEQIKMIE</sequence>
<proteinExistence type="predicted"/>
<reference evidence="1" key="1">
    <citation type="submission" date="2019-11" db="EMBL/GenBank/DDBJ databases">
        <authorList>
            <person name="Feng L."/>
        </authorList>
    </citation>
    <scope>NUCLEOTIDE SEQUENCE</scope>
    <source>
        <strain evidence="1">PclaraLFYP37</strain>
    </source>
</reference>
<name>A0A6N3FL18_9BACT</name>
<protein>
    <submittedName>
        <fullName evidence="1">Uncharacterized protein</fullName>
    </submittedName>
</protein>
<dbReference type="RefSeq" id="WP_412442455.1">
    <property type="nucleotide sequence ID" value="NZ_CACRUT010000021.1"/>
</dbReference>
<organism evidence="1">
    <name type="scientific">Paraprevotella clara</name>
    <dbReference type="NCBI Taxonomy" id="454154"/>
    <lineage>
        <taxon>Bacteria</taxon>
        <taxon>Pseudomonadati</taxon>
        <taxon>Bacteroidota</taxon>
        <taxon>Bacteroidia</taxon>
        <taxon>Bacteroidales</taxon>
        <taxon>Prevotellaceae</taxon>
        <taxon>Paraprevotella</taxon>
    </lineage>
</organism>
<accession>A0A6N3FL18</accession>
<gene>
    <name evidence="1" type="ORF">PCLFYP37_03247</name>
</gene>
<evidence type="ECO:0000313" key="1">
    <source>
        <dbReference type="EMBL" id="VYU52888.1"/>
    </source>
</evidence>